<protein>
    <recommendedName>
        <fullName evidence="4">Ribosome assembly protein 3</fullName>
    </recommendedName>
</protein>
<dbReference type="EMBL" id="JAVRRF010000001">
    <property type="protein sequence ID" value="KAK5068019.1"/>
    <property type="molecule type" value="Genomic_DNA"/>
</dbReference>
<evidence type="ECO:0008006" key="4">
    <source>
        <dbReference type="Google" id="ProtNLM"/>
    </source>
</evidence>
<name>A0ABR0JPY1_9EURO</name>
<feature type="compositionally biased region" description="Basic and acidic residues" evidence="1">
    <location>
        <begin position="187"/>
        <end position="219"/>
    </location>
</feature>
<dbReference type="Proteomes" id="UP001345691">
    <property type="component" value="Unassembled WGS sequence"/>
</dbReference>
<feature type="compositionally biased region" description="Acidic residues" evidence="1">
    <location>
        <begin position="142"/>
        <end position="151"/>
    </location>
</feature>
<organism evidence="2 3">
    <name type="scientific">Exophiala sideris</name>
    <dbReference type="NCBI Taxonomy" id="1016849"/>
    <lineage>
        <taxon>Eukaryota</taxon>
        <taxon>Fungi</taxon>
        <taxon>Dikarya</taxon>
        <taxon>Ascomycota</taxon>
        <taxon>Pezizomycotina</taxon>
        <taxon>Eurotiomycetes</taxon>
        <taxon>Chaetothyriomycetidae</taxon>
        <taxon>Chaetothyriales</taxon>
        <taxon>Herpotrichiellaceae</taxon>
        <taxon>Exophiala</taxon>
    </lineage>
</organism>
<reference evidence="2 3" key="1">
    <citation type="submission" date="2023-08" db="EMBL/GenBank/DDBJ databases">
        <title>Black Yeasts Isolated from many extreme environments.</title>
        <authorList>
            <person name="Coleine C."/>
            <person name="Stajich J.E."/>
            <person name="Selbmann L."/>
        </authorList>
    </citation>
    <scope>NUCLEOTIDE SEQUENCE [LARGE SCALE GENOMIC DNA]</scope>
    <source>
        <strain evidence="2 3">CCFEE 6328</strain>
    </source>
</reference>
<evidence type="ECO:0000313" key="2">
    <source>
        <dbReference type="EMBL" id="KAK5068019.1"/>
    </source>
</evidence>
<keyword evidence="3" id="KW-1185">Reference proteome</keyword>
<feature type="region of interest" description="Disordered" evidence="1">
    <location>
        <begin position="163"/>
        <end position="230"/>
    </location>
</feature>
<comment type="caution">
    <text evidence="2">The sequence shown here is derived from an EMBL/GenBank/DDBJ whole genome shotgun (WGS) entry which is preliminary data.</text>
</comment>
<feature type="region of interest" description="Disordered" evidence="1">
    <location>
        <begin position="133"/>
        <end position="152"/>
    </location>
</feature>
<gene>
    <name evidence="2" type="ORF">LTR69_000136</name>
</gene>
<sequence length="230" mass="26585">MAGKAKRKQPPPNVHQIIAAKRERRDAARPNWFYIAESAHPQVSAYGDKLFKQQEKLEKQSETQTTDEEKWTVIEQQLRGEMPEEFQALDTLQQHVDTFTACNPTVIEKLFAGLETEEERLAVILPHIKFPETQTEESSGLDGEDENDDSVEILYQNLTAAEVEEAKRKKKAENRRRRKENLKKRKGDPELQRAAEEARRVNEQNAEARRQRHEQREAADNGNDGIDVDE</sequence>
<accession>A0ABR0JPY1</accession>
<evidence type="ECO:0000313" key="3">
    <source>
        <dbReference type="Proteomes" id="UP001345691"/>
    </source>
</evidence>
<proteinExistence type="predicted"/>
<feature type="compositionally biased region" description="Basic residues" evidence="1">
    <location>
        <begin position="168"/>
        <end position="186"/>
    </location>
</feature>
<evidence type="ECO:0000256" key="1">
    <source>
        <dbReference type="SAM" id="MobiDB-lite"/>
    </source>
</evidence>